<evidence type="ECO:0000313" key="2">
    <source>
        <dbReference type="Proteomes" id="UP001143463"/>
    </source>
</evidence>
<proteinExistence type="predicted"/>
<dbReference type="EMBL" id="BSFQ01000005">
    <property type="protein sequence ID" value="GLL10469.1"/>
    <property type="molecule type" value="Genomic_DNA"/>
</dbReference>
<accession>A0A9W6NV44</accession>
<protein>
    <recommendedName>
        <fullName evidence="3">UvrD-like helicase C-terminal domain-containing protein</fullName>
    </recommendedName>
</protein>
<organism evidence="1 2">
    <name type="scientific">Pseudonocardia halophobica</name>
    <dbReference type="NCBI Taxonomy" id="29401"/>
    <lineage>
        <taxon>Bacteria</taxon>
        <taxon>Bacillati</taxon>
        <taxon>Actinomycetota</taxon>
        <taxon>Actinomycetes</taxon>
        <taxon>Pseudonocardiales</taxon>
        <taxon>Pseudonocardiaceae</taxon>
        <taxon>Pseudonocardia</taxon>
    </lineage>
</organism>
<evidence type="ECO:0008006" key="3">
    <source>
        <dbReference type="Google" id="ProtNLM"/>
    </source>
</evidence>
<reference evidence="1" key="2">
    <citation type="submission" date="2023-01" db="EMBL/GenBank/DDBJ databases">
        <authorList>
            <person name="Sun Q."/>
            <person name="Evtushenko L."/>
        </authorList>
    </citation>
    <scope>NUCLEOTIDE SEQUENCE</scope>
    <source>
        <strain evidence="1">VKM Ac-1069</strain>
    </source>
</reference>
<dbReference type="Gene3D" id="3.40.50.300">
    <property type="entry name" value="P-loop containing nucleotide triphosphate hydrolases"/>
    <property type="match status" value="1"/>
</dbReference>
<dbReference type="Proteomes" id="UP001143463">
    <property type="component" value="Unassembled WGS sequence"/>
</dbReference>
<name>A0A9W6NV44_9PSEU</name>
<gene>
    <name evidence="1" type="ORF">GCM10017577_16090</name>
</gene>
<dbReference type="AlphaFoldDB" id="A0A9W6NV44"/>
<comment type="caution">
    <text evidence="1">The sequence shown here is derived from an EMBL/GenBank/DDBJ whole genome shotgun (WGS) entry which is preliminary data.</text>
</comment>
<dbReference type="InterPro" id="IPR027417">
    <property type="entry name" value="P-loop_NTPase"/>
</dbReference>
<dbReference type="SUPFAM" id="SSF52540">
    <property type="entry name" value="P-loop containing nucleoside triphosphate hydrolases"/>
    <property type="match status" value="1"/>
</dbReference>
<keyword evidence="2" id="KW-1185">Reference proteome</keyword>
<sequence length="243" mass="26647">MKHGIDPAELLCLSHATEKARELAGDIRIPIKSRARLVRIAVAAATLRDVSKGATREYARAAASLTSRIRELHSSTDLRYVADNEFFERVDLTAREFRSGMLRVVYAADPFTGTAEEYRESILGAAGLAGWDWVSPDLLPVPMDWPQGDVPISENLNWSTVHGYKGLEAEAIALAIPAPPEWAVGRLGDGVACWSDGRASEARRVLYVGASRARRLAILVVDESLAGNVETILLRDQVPFERL</sequence>
<reference evidence="1" key="1">
    <citation type="journal article" date="2014" name="Int. J. Syst. Evol. Microbiol.">
        <title>Complete genome sequence of Corynebacterium casei LMG S-19264T (=DSM 44701T), isolated from a smear-ripened cheese.</title>
        <authorList>
            <consortium name="US DOE Joint Genome Institute (JGI-PGF)"/>
            <person name="Walter F."/>
            <person name="Albersmeier A."/>
            <person name="Kalinowski J."/>
            <person name="Ruckert C."/>
        </authorList>
    </citation>
    <scope>NUCLEOTIDE SEQUENCE</scope>
    <source>
        <strain evidence="1">VKM Ac-1069</strain>
    </source>
</reference>
<evidence type="ECO:0000313" key="1">
    <source>
        <dbReference type="EMBL" id="GLL10469.1"/>
    </source>
</evidence>